<evidence type="ECO:0000313" key="2">
    <source>
        <dbReference type="Proteomes" id="UP001143910"/>
    </source>
</evidence>
<proteinExistence type="predicted"/>
<evidence type="ECO:0000313" key="1">
    <source>
        <dbReference type="EMBL" id="KAJ2982342.1"/>
    </source>
</evidence>
<protein>
    <submittedName>
        <fullName evidence="1">Uncharacterized protein</fullName>
    </submittedName>
</protein>
<comment type="caution">
    <text evidence="1">The sequence shown here is derived from an EMBL/GenBank/DDBJ whole genome shotgun (WGS) entry which is preliminary data.</text>
</comment>
<gene>
    <name evidence="1" type="ORF">NQ176_g1462</name>
</gene>
<name>A0ACC1NSM9_9HYPO</name>
<accession>A0ACC1NSM9</accession>
<sequence length="99" mass="10999">MRPGGVIAQYGMTVGNKMDWHMRAVLANLELKGSTVGSRREFLDMVAFVDKHRIKPVVSRVVQGLGDLAAIETLFADMQAGRQFGKLVIEIDEEPRSQL</sequence>
<dbReference type="Proteomes" id="UP001143910">
    <property type="component" value="Unassembled WGS sequence"/>
</dbReference>
<keyword evidence="2" id="KW-1185">Reference proteome</keyword>
<reference evidence="1" key="1">
    <citation type="submission" date="2022-08" db="EMBL/GenBank/DDBJ databases">
        <title>Genome Sequence of Lecanicillium fungicola.</title>
        <authorList>
            <person name="Buettner E."/>
        </authorList>
    </citation>
    <scope>NUCLEOTIDE SEQUENCE</scope>
    <source>
        <strain evidence="1">Babe33</strain>
    </source>
</reference>
<dbReference type="EMBL" id="JANJQO010000081">
    <property type="protein sequence ID" value="KAJ2982342.1"/>
    <property type="molecule type" value="Genomic_DNA"/>
</dbReference>
<organism evidence="1 2">
    <name type="scientific">Zarea fungicola</name>
    <dbReference type="NCBI Taxonomy" id="93591"/>
    <lineage>
        <taxon>Eukaryota</taxon>
        <taxon>Fungi</taxon>
        <taxon>Dikarya</taxon>
        <taxon>Ascomycota</taxon>
        <taxon>Pezizomycotina</taxon>
        <taxon>Sordariomycetes</taxon>
        <taxon>Hypocreomycetidae</taxon>
        <taxon>Hypocreales</taxon>
        <taxon>Cordycipitaceae</taxon>
        <taxon>Zarea</taxon>
    </lineage>
</organism>